<gene>
    <name evidence="2" type="primary">rfbG</name>
    <name evidence="2" type="ORF">Q31b_18760</name>
</gene>
<dbReference type="GO" id="GO:0047733">
    <property type="term" value="F:CDP-glucose 4,6-dehydratase activity"/>
    <property type="evidence" value="ECO:0007669"/>
    <property type="project" value="UniProtKB-EC"/>
</dbReference>
<dbReference type="Gene3D" id="3.40.50.720">
    <property type="entry name" value="NAD(P)-binding Rossmann-like Domain"/>
    <property type="match status" value="1"/>
</dbReference>
<dbReference type="RefSeq" id="WP_146599307.1">
    <property type="nucleotide sequence ID" value="NZ_SJPY01000002.1"/>
</dbReference>
<dbReference type="InterPro" id="IPR013445">
    <property type="entry name" value="CDP_4_6_deHydtase"/>
</dbReference>
<dbReference type="Pfam" id="PF16363">
    <property type="entry name" value="GDP_Man_Dehyd"/>
    <property type="match status" value="1"/>
</dbReference>
<dbReference type="Proteomes" id="UP000315471">
    <property type="component" value="Unassembled WGS sequence"/>
</dbReference>
<dbReference type="Gene3D" id="3.90.25.10">
    <property type="entry name" value="UDP-galactose 4-epimerase, domain 1"/>
    <property type="match status" value="1"/>
</dbReference>
<dbReference type="InterPro" id="IPR016040">
    <property type="entry name" value="NAD(P)-bd_dom"/>
</dbReference>
<accession>A0A5C6E6C0</accession>
<dbReference type="InterPro" id="IPR036291">
    <property type="entry name" value="NAD(P)-bd_dom_sf"/>
</dbReference>
<protein>
    <submittedName>
        <fullName evidence="2">CDP-glucose 4,6-dehydratase</fullName>
        <ecNumber evidence="2">4.2.1.45</ecNumber>
    </submittedName>
</protein>
<keyword evidence="2" id="KW-0456">Lyase</keyword>
<comment type="caution">
    <text evidence="2">The sequence shown here is derived from an EMBL/GenBank/DDBJ whole genome shotgun (WGS) entry which is preliminary data.</text>
</comment>
<feature type="domain" description="NAD(P)-binding" evidence="1">
    <location>
        <begin position="21"/>
        <end position="333"/>
    </location>
</feature>
<evidence type="ECO:0000259" key="1">
    <source>
        <dbReference type="Pfam" id="PF16363"/>
    </source>
</evidence>
<dbReference type="EC" id="4.2.1.45" evidence="2"/>
<proteinExistence type="predicted"/>
<dbReference type="EMBL" id="SJPY01000002">
    <property type="protein sequence ID" value="TWU44340.1"/>
    <property type="molecule type" value="Genomic_DNA"/>
</dbReference>
<keyword evidence="3" id="KW-1185">Reference proteome</keyword>
<reference evidence="2 3" key="1">
    <citation type="submission" date="2019-02" db="EMBL/GenBank/DDBJ databases">
        <title>Deep-cultivation of Planctomycetes and their phenomic and genomic characterization uncovers novel biology.</title>
        <authorList>
            <person name="Wiegand S."/>
            <person name="Jogler M."/>
            <person name="Boedeker C."/>
            <person name="Pinto D."/>
            <person name="Vollmers J."/>
            <person name="Rivas-Marin E."/>
            <person name="Kohn T."/>
            <person name="Peeters S.H."/>
            <person name="Heuer A."/>
            <person name="Rast P."/>
            <person name="Oberbeckmann S."/>
            <person name="Bunk B."/>
            <person name="Jeske O."/>
            <person name="Meyerdierks A."/>
            <person name="Storesund J.E."/>
            <person name="Kallscheuer N."/>
            <person name="Luecker S."/>
            <person name="Lage O.M."/>
            <person name="Pohl T."/>
            <person name="Merkel B.J."/>
            <person name="Hornburger P."/>
            <person name="Mueller R.-W."/>
            <person name="Bruemmer F."/>
            <person name="Labrenz M."/>
            <person name="Spormann A.M."/>
            <person name="Op Den Camp H."/>
            <person name="Overmann J."/>
            <person name="Amann R."/>
            <person name="Jetten M.S.M."/>
            <person name="Mascher T."/>
            <person name="Medema M.H."/>
            <person name="Devos D.P."/>
            <person name="Kaster A.-K."/>
            <person name="Ovreas L."/>
            <person name="Rohde M."/>
            <person name="Galperin M.Y."/>
            <person name="Jogler C."/>
        </authorList>
    </citation>
    <scope>NUCLEOTIDE SEQUENCE [LARGE SCALE GENOMIC DNA]</scope>
    <source>
        <strain evidence="2 3">Q31b</strain>
    </source>
</reference>
<evidence type="ECO:0000313" key="2">
    <source>
        <dbReference type="EMBL" id="TWU44340.1"/>
    </source>
</evidence>
<name>A0A5C6E6C0_9BACT</name>
<sequence>MIDIEKHLSLFGGCYRSRRVMVTGHTGFKGSWLTLWLSRLGAQVIGYAMPPETEPNHWDLLRLNDCESIFADIRDVDRLKQVFTEHRPEIVFHLAAQPLVRRSYREPQETFSSNVIGTLNVMDAAKASESVRAIVCVTSDKVYENCESEAGYIESDRLGGSDPYSASKACAEILVNCYRKSYFNASQTEPQPFLATVRAGNVIGGGDWSEDRLIPDAVRAASSGTTLGIRNPASIRPWQHVLEPLAGYLAVGQRLLLADPTAATAWNFGPDEEGSVPVSEVVPHFQKTWPALVAEFAPEAGAPAETNVLRLDSSKAIDRLGWRPLWDWQTAVARTASWYQRFYESEEIATLSDLLDYEQQAIKAKVSWAAS</sequence>
<dbReference type="PANTHER" id="PTHR43000">
    <property type="entry name" value="DTDP-D-GLUCOSE 4,6-DEHYDRATASE-RELATED"/>
    <property type="match status" value="1"/>
</dbReference>
<dbReference type="OrthoDB" id="9779041at2"/>
<organism evidence="2 3">
    <name type="scientific">Novipirellula aureliae</name>
    <dbReference type="NCBI Taxonomy" id="2527966"/>
    <lineage>
        <taxon>Bacteria</taxon>
        <taxon>Pseudomonadati</taxon>
        <taxon>Planctomycetota</taxon>
        <taxon>Planctomycetia</taxon>
        <taxon>Pirellulales</taxon>
        <taxon>Pirellulaceae</taxon>
        <taxon>Novipirellula</taxon>
    </lineage>
</organism>
<dbReference type="AlphaFoldDB" id="A0A5C6E6C0"/>
<dbReference type="NCBIfam" id="TIGR02622">
    <property type="entry name" value="CDP_4_6_dhtase"/>
    <property type="match status" value="1"/>
</dbReference>
<dbReference type="SUPFAM" id="SSF51735">
    <property type="entry name" value="NAD(P)-binding Rossmann-fold domains"/>
    <property type="match status" value="1"/>
</dbReference>
<evidence type="ECO:0000313" key="3">
    <source>
        <dbReference type="Proteomes" id="UP000315471"/>
    </source>
</evidence>